<organism evidence="2 3">
    <name type="scientific">Tegillarca granosa</name>
    <name type="common">Malaysian cockle</name>
    <name type="synonym">Anadara granosa</name>
    <dbReference type="NCBI Taxonomy" id="220873"/>
    <lineage>
        <taxon>Eukaryota</taxon>
        <taxon>Metazoa</taxon>
        <taxon>Spiralia</taxon>
        <taxon>Lophotrochozoa</taxon>
        <taxon>Mollusca</taxon>
        <taxon>Bivalvia</taxon>
        <taxon>Autobranchia</taxon>
        <taxon>Pteriomorphia</taxon>
        <taxon>Arcoida</taxon>
        <taxon>Arcoidea</taxon>
        <taxon>Arcidae</taxon>
        <taxon>Tegillarca</taxon>
    </lineage>
</organism>
<sequence length="486" mass="54398">MIKILLSLALSRVLLISSAPNKIPRAESLNILDICPQSVSTKQYEDSIAIQIAYVKRDASLTGSFVDTTWFVDGLPISLLDEDFTTLDVTKDRKQFFELHGVNKSLPELKRHDISLEIELKKNFRDSNLKLHYNSTFIKMKLNSKKLRIDEKQPIGQVQYSFSPMASDDNVKYEVLFNIEENNRILSVATIIAGYIGIDLNNSQVHMTAAGSQYSDQRLKLTDINNRLARPRAVAKLSADVKNFRGQYSIGIKIANSAEVLNEMSVNLDLTDRIYDAYPLFSLNTVFIYNPYGSSYDIKISFAKPAVLPCFAMGFPITSLNIVKLLPDGRTVETPFRTYTSSSLYVKKVYKMIPHPTKEMAGTYLCESAAGYVGKKAYARKRFNVVFDNGAVFDRTATKVTVEKGMVRLTVKADGIPIPTIRCHKNTIKGRVIPGRNVSGPASSSSVIHDVSFHANSEYISTVYCETTNFSGNSDWIKIDTSDAYM</sequence>
<accession>A0ABQ9F2F7</accession>
<feature type="chain" id="PRO_5045436943" evidence="1">
    <location>
        <begin position="19"/>
        <end position="486"/>
    </location>
</feature>
<keyword evidence="1" id="KW-0732">Signal</keyword>
<comment type="caution">
    <text evidence="2">The sequence shown here is derived from an EMBL/GenBank/DDBJ whole genome shotgun (WGS) entry which is preliminary data.</text>
</comment>
<evidence type="ECO:0000256" key="1">
    <source>
        <dbReference type="SAM" id="SignalP"/>
    </source>
</evidence>
<dbReference type="EMBL" id="JARBDR010000496">
    <property type="protein sequence ID" value="KAJ8311589.1"/>
    <property type="molecule type" value="Genomic_DNA"/>
</dbReference>
<evidence type="ECO:0000313" key="2">
    <source>
        <dbReference type="EMBL" id="KAJ8311589.1"/>
    </source>
</evidence>
<dbReference type="Proteomes" id="UP001217089">
    <property type="component" value="Unassembled WGS sequence"/>
</dbReference>
<name>A0ABQ9F2F7_TEGGR</name>
<proteinExistence type="predicted"/>
<evidence type="ECO:0000313" key="3">
    <source>
        <dbReference type="Proteomes" id="UP001217089"/>
    </source>
</evidence>
<feature type="signal peptide" evidence="1">
    <location>
        <begin position="1"/>
        <end position="18"/>
    </location>
</feature>
<dbReference type="InterPro" id="IPR036179">
    <property type="entry name" value="Ig-like_dom_sf"/>
</dbReference>
<protein>
    <submittedName>
        <fullName evidence="2">Uncharacterized protein</fullName>
    </submittedName>
</protein>
<dbReference type="SUPFAM" id="SSF48726">
    <property type="entry name" value="Immunoglobulin"/>
    <property type="match status" value="1"/>
</dbReference>
<reference evidence="2 3" key="1">
    <citation type="submission" date="2022-12" db="EMBL/GenBank/DDBJ databases">
        <title>Chromosome-level genome of Tegillarca granosa.</title>
        <authorList>
            <person name="Kim J."/>
        </authorList>
    </citation>
    <scope>NUCLEOTIDE SEQUENCE [LARGE SCALE GENOMIC DNA]</scope>
    <source>
        <strain evidence="2">Teg-2019</strain>
        <tissue evidence="2">Adductor muscle</tissue>
    </source>
</reference>
<gene>
    <name evidence="2" type="ORF">KUTeg_010944</name>
</gene>
<keyword evidence="3" id="KW-1185">Reference proteome</keyword>